<accession>A0AAP0LW68</accession>
<evidence type="ECO:0000259" key="6">
    <source>
        <dbReference type="SMART" id="SM00499"/>
    </source>
</evidence>
<proteinExistence type="inferred from homology"/>
<gene>
    <name evidence="7" type="ORF">WN944_019803</name>
</gene>
<dbReference type="Proteomes" id="UP001428341">
    <property type="component" value="Unassembled WGS sequence"/>
</dbReference>
<comment type="function">
    <text evidence="4">Plant non-specific lipid-transfer proteins transfer phospholipids as well as galactolipids across membranes. May play a role in wax or cutin deposition in the cell walls of expanding epidermal cells and certain secretory tissues.</text>
</comment>
<dbReference type="Pfam" id="PF00234">
    <property type="entry name" value="Tryp_alpha_amyl"/>
    <property type="match status" value="1"/>
</dbReference>
<feature type="domain" description="Bifunctional inhibitor/plant lipid transfer protein/seed storage helical" evidence="6">
    <location>
        <begin position="32"/>
        <end position="116"/>
    </location>
</feature>
<dbReference type="InterPro" id="IPR011990">
    <property type="entry name" value="TPR-like_helical_dom_sf"/>
</dbReference>
<dbReference type="InterPro" id="IPR016140">
    <property type="entry name" value="Bifunc_inhib/LTP/seed_store"/>
</dbReference>
<feature type="repeat" description="PPR" evidence="3">
    <location>
        <begin position="711"/>
        <end position="745"/>
    </location>
</feature>
<dbReference type="SUPFAM" id="SSF48452">
    <property type="entry name" value="TPR-like"/>
    <property type="match status" value="1"/>
</dbReference>
<keyword evidence="5" id="KW-0732">Signal</keyword>
<evidence type="ECO:0000256" key="1">
    <source>
        <dbReference type="ARBA" id="ARBA00009748"/>
    </source>
</evidence>
<dbReference type="InterPro" id="IPR000528">
    <property type="entry name" value="Plant_nsLTP"/>
</dbReference>
<dbReference type="NCBIfam" id="TIGR00756">
    <property type="entry name" value="PPR"/>
    <property type="match status" value="5"/>
</dbReference>
<evidence type="ECO:0000256" key="2">
    <source>
        <dbReference type="ARBA" id="ARBA00022737"/>
    </source>
</evidence>
<dbReference type="EMBL" id="JBCGBO010000007">
    <property type="protein sequence ID" value="KAK9188400.1"/>
    <property type="molecule type" value="Genomic_DNA"/>
</dbReference>
<dbReference type="Gene3D" id="1.10.110.10">
    <property type="entry name" value="Plant lipid-transfer and hydrophobic proteins"/>
    <property type="match status" value="1"/>
</dbReference>
<feature type="repeat" description="PPR" evidence="3">
    <location>
        <begin position="407"/>
        <end position="441"/>
    </location>
</feature>
<dbReference type="GO" id="GO:0006869">
    <property type="term" value="P:lipid transport"/>
    <property type="evidence" value="ECO:0007669"/>
    <property type="project" value="InterPro"/>
</dbReference>
<dbReference type="Gene3D" id="1.25.40.10">
    <property type="entry name" value="Tetratricopeptide repeat domain"/>
    <property type="match status" value="6"/>
</dbReference>
<dbReference type="InterPro" id="IPR036312">
    <property type="entry name" value="Bifun_inhib/LTP/seed_sf"/>
</dbReference>
<keyword evidence="8" id="KW-1185">Reference proteome</keyword>
<evidence type="ECO:0000256" key="5">
    <source>
        <dbReference type="SAM" id="SignalP"/>
    </source>
</evidence>
<dbReference type="Pfam" id="PF13041">
    <property type="entry name" value="PPR_2"/>
    <property type="match status" value="2"/>
</dbReference>
<dbReference type="PROSITE" id="PS51375">
    <property type="entry name" value="PPR"/>
    <property type="match status" value="5"/>
</dbReference>
<feature type="repeat" description="PPR" evidence="3">
    <location>
        <begin position="306"/>
        <end position="340"/>
    </location>
</feature>
<dbReference type="Pfam" id="PF01535">
    <property type="entry name" value="PPR"/>
    <property type="match status" value="6"/>
</dbReference>
<evidence type="ECO:0000256" key="4">
    <source>
        <dbReference type="RuleBase" id="RU000628"/>
    </source>
</evidence>
<dbReference type="CDD" id="cd01960">
    <property type="entry name" value="nsLTP1"/>
    <property type="match status" value="1"/>
</dbReference>
<dbReference type="InterPro" id="IPR046848">
    <property type="entry name" value="E_motif"/>
</dbReference>
<dbReference type="GO" id="GO:0003723">
    <property type="term" value="F:RNA binding"/>
    <property type="evidence" value="ECO:0007669"/>
    <property type="project" value="InterPro"/>
</dbReference>
<dbReference type="SUPFAM" id="SSF47699">
    <property type="entry name" value="Bifunctional inhibitor/lipid-transfer protein/seed storage 2S albumin"/>
    <property type="match status" value="1"/>
</dbReference>
<comment type="similarity">
    <text evidence="1 4">Belongs to the plant LTP family.</text>
</comment>
<dbReference type="GO" id="GO:0009451">
    <property type="term" value="P:RNA modification"/>
    <property type="evidence" value="ECO:0007669"/>
    <property type="project" value="InterPro"/>
</dbReference>
<dbReference type="GO" id="GO:0008289">
    <property type="term" value="F:lipid binding"/>
    <property type="evidence" value="ECO:0007669"/>
    <property type="project" value="UniProtKB-KW"/>
</dbReference>
<dbReference type="InterPro" id="IPR046960">
    <property type="entry name" value="PPR_At4g14850-like_plant"/>
</dbReference>
<name>A0AAP0LW68_9ROSI</name>
<dbReference type="SMART" id="SM00499">
    <property type="entry name" value="AAI"/>
    <property type="match status" value="1"/>
</dbReference>
<evidence type="ECO:0000313" key="7">
    <source>
        <dbReference type="EMBL" id="KAK9188400.1"/>
    </source>
</evidence>
<feature type="chain" id="PRO_5043054777" description="Non-specific lipid-transfer protein" evidence="5">
    <location>
        <begin position="24"/>
        <end position="891"/>
    </location>
</feature>
<dbReference type="AlphaFoldDB" id="A0AAP0LW68"/>
<dbReference type="Pfam" id="PF20431">
    <property type="entry name" value="E_motif"/>
    <property type="match status" value="1"/>
</dbReference>
<reference evidence="7 8" key="1">
    <citation type="submission" date="2024-05" db="EMBL/GenBank/DDBJ databases">
        <title>Haplotype-resolved chromosome-level genome assembly of Huyou (Citrus changshanensis).</title>
        <authorList>
            <person name="Miao C."/>
            <person name="Chen W."/>
            <person name="Wu Y."/>
            <person name="Wang L."/>
            <person name="Zhao S."/>
            <person name="Grierson D."/>
            <person name="Xu C."/>
            <person name="Chen K."/>
        </authorList>
    </citation>
    <scope>NUCLEOTIDE SEQUENCE [LARGE SCALE GENOMIC DNA]</scope>
    <source>
        <strain evidence="7">01-14</strain>
        <tissue evidence="7">Leaf</tissue>
    </source>
</reference>
<feature type="signal peptide" evidence="5">
    <location>
        <begin position="1"/>
        <end position="23"/>
    </location>
</feature>
<dbReference type="PANTHER" id="PTHR47926:SF435">
    <property type="entry name" value="PENTACOTRIPEPTIDE-REPEAT REGION OF PRORP DOMAIN-CONTAINING PROTEIN"/>
    <property type="match status" value="1"/>
</dbReference>
<dbReference type="FunFam" id="1.25.40.10:FF:000343">
    <property type="entry name" value="Pentatricopeptide repeat-containing protein At3g58590"/>
    <property type="match status" value="1"/>
</dbReference>
<evidence type="ECO:0000313" key="8">
    <source>
        <dbReference type="Proteomes" id="UP001428341"/>
    </source>
</evidence>
<feature type="repeat" description="PPR" evidence="3">
    <location>
        <begin position="205"/>
        <end position="239"/>
    </location>
</feature>
<sequence length="891" mass="97524">MKKGGAVISMLVVVFAMVQLLAAKPGEAAITCGQVDSSLASCIPYLMGGGNPAAACCDGLKNLKAITPTTADRRAACDCVKAAAARNPNIKEDAASSLPTKCGVQIDNPISKTTNCAKKRIHRLCGNNQFCSDSFLRKDPIFLAKSLSLSENLKSRVLGTQVHGHIVKLGFTNDIFLQNNLITAYSKRGFFGCGLRVFDEMAERNLVSWTLIVSAAIQNGEFDMGLKMYVDMTTNGFMPNEFAVGSVMKVCVSMGASEFGYSIHCFALKIGIEKNPFVGCSVLNFYAKLGDVAAAERVFYSISSDDVGCWNAMIGGYAHCGYGFEALNVVSSMLFEGITMDKYTLINALQGCSLVAEFDIGRQIHGLIIRSEVECSISIVNALIDMYIKSSGMDYAFKVFERMADKDVISWNTLFGGFSENKNPGQTASLFHKFILSGSRPNHVTFSILLRQCGKLLDLDLGLQLQCLALHCGFLDEENVTSSLIYMFCRCGAVEMAHSVFDNVSYKNITTWNELLSGYCFNCCDADVLKTFCNIWESGVEVNGCTFFYVLETCCRSENQQMVAQIHGAIIKTGFSSCGYICSTLIKSYVNFGQLDNSFEFFNGAERLDMASWGAMMSALVHQGHNHEAVTIFHSLVEAGEKPDEYILGTILNSCAAIGAYQRTKSIHPFVIKLGFDTEVYVASAVIDAYAKCGDIKGAGMAFDQSFNSNDVIVYNTLIMAYAHHGLVSEAMEIFDKMKLANLQPSQATFVSVMSACSHKGLVDKGCLLFKSMDSQYGMQPSPDCYGCLVDMLSRNGYLEDAKHVIEIMPFQPSPTVYRSLLSGCRIHGNKELGEWASEKLLLLLPKNDAAHVLLSKVYSEDGCWESAAIVRRGMTEKQVLKDPGYSWIET</sequence>
<keyword evidence="2" id="KW-0677">Repeat</keyword>
<dbReference type="PRINTS" id="PR00382">
    <property type="entry name" value="LIPIDTRNSFER"/>
</dbReference>
<evidence type="ECO:0000256" key="3">
    <source>
        <dbReference type="PROSITE-ProRule" id="PRU00708"/>
    </source>
</evidence>
<feature type="repeat" description="PPR" evidence="3">
    <location>
        <begin position="609"/>
        <end position="643"/>
    </location>
</feature>
<comment type="caution">
    <text evidence="7">The sequence shown here is derived from an EMBL/GenBank/DDBJ whole genome shotgun (WGS) entry which is preliminary data.</text>
</comment>
<dbReference type="InterPro" id="IPR002885">
    <property type="entry name" value="PPR_rpt"/>
</dbReference>
<dbReference type="PANTHER" id="PTHR47926">
    <property type="entry name" value="PENTATRICOPEPTIDE REPEAT-CONTAINING PROTEIN"/>
    <property type="match status" value="1"/>
</dbReference>
<organism evidence="7 8">
    <name type="scientific">Citrus x changshan-huyou</name>
    <dbReference type="NCBI Taxonomy" id="2935761"/>
    <lineage>
        <taxon>Eukaryota</taxon>
        <taxon>Viridiplantae</taxon>
        <taxon>Streptophyta</taxon>
        <taxon>Embryophyta</taxon>
        <taxon>Tracheophyta</taxon>
        <taxon>Spermatophyta</taxon>
        <taxon>Magnoliopsida</taxon>
        <taxon>eudicotyledons</taxon>
        <taxon>Gunneridae</taxon>
        <taxon>Pentapetalae</taxon>
        <taxon>rosids</taxon>
        <taxon>malvids</taxon>
        <taxon>Sapindales</taxon>
        <taxon>Rutaceae</taxon>
        <taxon>Aurantioideae</taxon>
        <taxon>Citrus</taxon>
    </lineage>
</organism>
<protein>
    <recommendedName>
        <fullName evidence="4">Non-specific lipid-transfer protein</fullName>
    </recommendedName>
</protein>
<keyword evidence="4" id="KW-0446">Lipid-binding</keyword>
<keyword evidence="4" id="KW-0813">Transport</keyword>
<dbReference type="FunFam" id="1.25.40.10:FF:000090">
    <property type="entry name" value="Pentatricopeptide repeat-containing protein, chloroplastic"/>
    <property type="match status" value="1"/>
</dbReference>